<protein>
    <submittedName>
        <fullName evidence="3">HTH-type transcriptional regulator SinR</fullName>
    </submittedName>
</protein>
<evidence type="ECO:0000313" key="4">
    <source>
        <dbReference type="Proteomes" id="UP000637074"/>
    </source>
</evidence>
<dbReference type="Proteomes" id="UP000637074">
    <property type="component" value="Unassembled WGS sequence"/>
</dbReference>
<comment type="caution">
    <text evidence="3">The sequence shown here is derived from an EMBL/GenBank/DDBJ whole genome shotgun (WGS) entry which is preliminary data.</text>
</comment>
<keyword evidence="4" id="KW-1185">Reference proteome</keyword>
<dbReference type="InterPro" id="IPR001387">
    <property type="entry name" value="Cro/C1-type_HTH"/>
</dbReference>
<dbReference type="PANTHER" id="PTHR46797:SF1">
    <property type="entry name" value="METHYLPHOSPHONATE SYNTHASE"/>
    <property type="match status" value="1"/>
</dbReference>
<evidence type="ECO:0000313" key="3">
    <source>
        <dbReference type="EMBL" id="GHH97712.1"/>
    </source>
</evidence>
<dbReference type="CDD" id="cd00093">
    <property type="entry name" value="HTH_XRE"/>
    <property type="match status" value="1"/>
</dbReference>
<dbReference type="Pfam" id="PF01381">
    <property type="entry name" value="HTH_3"/>
    <property type="match status" value="1"/>
</dbReference>
<feature type="domain" description="HTH cro/C1-type" evidence="2">
    <location>
        <begin position="6"/>
        <end position="61"/>
    </location>
</feature>
<dbReference type="Gene3D" id="1.10.260.40">
    <property type="entry name" value="lambda repressor-like DNA-binding domains"/>
    <property type="match status" value="1"/>
</dbReference>
<dbReference type="EMBL" id="BNDS01000003">
    <property type="protein sequence ID" value="GHH97712.1"/>
    <property type="molecule type" value="Genomic_DNA"/>
</dbReference>
<dbReference type="SMART" id="SM00530">
    <property type="entry name" value="HTH_XRE"/>
    <property type="match status" value="1"/>
</dbReference>
<dbReference type="RefSeq" id="WP_191270801.1">
    <property type="nucleotide sequence ID" value="NZ_BNDS01000003.1"/>
</dbReference>
<gene>
    <name evidence="3" type="primary">sinR</name>
    <name evidence="3" type="ORF">AM1BK_12550</name>
</gene>
<name>A0ABQ3MZ54_9BACI</name>
<dbReference type="SUPFAM" id="SSF47413">
    <property type="entry name" value="lambda repressor-like DNA-binding domains"/>
    <property type="match status" value="1"/>
</dbReference>
<reference evidence="3 4" key="1">
    <citation type="journal article" date="2022" name="Int. J. Syst. Evol. Microbiol.">
        <title>Neobacillus kokaensis sp. nov., isolated from soil.</title>
        <authorList>
            <person name="Yuki K."/>
            <person name="Matsubara H."/>
            <person name="Yamaguchi S."/>
        </authorList>
    </citation>
    <scope>NUCLEOTIDE SEQUENCE [LARGE SCALE GENOMIC DNA]</scope>
    <source>
        <strain evidence="3 4">LOB 377</strain>
    </source>
</reference>
<evidence type="ECO:0000259" key="2">
    <source>
        <dbReference type="PROSITE" id="PS50943"/>
    </source>
</evidence>
<organism evidence="3 4">
    <name type="scientific">Neobacillus kokaensis</name>
    <dbReference type="NCBI Taxonomy" id="2759023"/>
    <lineage>
        <taxon>Bacteria</taxon>
        <taxon>Bacillati</taxon>
        <taxon>Bacillota</taxon>
        <taxon>Bacilli</taxon>
        <taxon>Bacillales</taxon>
        <taxon>Bacillaceae</taxon>
        <taxon>Neobacillus</taxon>
    </lineage>
</organism>
<accession>A0ABQ3MZ54</accession>
<dbReference type="InterPro" id="IPR010982">
    <property type="entry name" value="Lambda_DNA-bd_dom_sf"/>
</dbReference>
<dbReference type="InterPro" id="IPR050807">
    <property type="entry name" value="TransReg_Diox_bact_type"/>
</dbReference>
<dbReference type="PROSITE" id="PS50943">
    <property type="entry name" value="HTH_CROC1"/>
    <property type="match status" value="1"/>
</dbReference>
<proteinExistence type="predicted"/>
<keyword evidence="1" id="KW-0238">DNA-binding</keyword>
<dbReference type="PANTHER" id="PTHR46797">
    <property type="entry name" value="HTH-TYPE TRANSCRIPTIONAL REGULATOR"/>
    <property type="match status" value="1"/>
</dbReference>
<evidence type="ECO:0000256" key="1">
    <source>
        <dbReference type="ARBA" id="ARBA00023125"/>
    </source>
</evidence>
<sequence length="116" mass="13682">MIGERIAEIRKQKGYTLSELAEKTNISKSYLSNMERSLNKNPSLAIMKRIAKVLDVDLMTLLKKGTDQNSHLYIDEEWAQFIYELKDIGVEKEQLKQYKTLIEFIKWKNQNEEQGR</sequence>